<keyword evidence="3 8" id="KW-0732">Signal</keyword>
<feature type="signal peptide" evidence="8">
    <location>
        <begin position="1"/>
        <end position="20"/>
    </location>
</feature>
<dbReference type="GO" id="GO:0030134">
    <property type="term" value="C:COPII-coated ER to Golgi transport vesicle"/>
    <property type="evidence" value="ECO:0007669"/>
    <property type="project" value="TreeGrafter"/>
</dbReference>
<evidence type="ECO:0000256" key="2">
    <source>
        <dbReference type="ARBA" id="ARBA00022692"/>
    </source>
</evidence>
<feature type="chain" id="PRO_5008077881" description="L-type lectin-like domain-containing protein" evidence="8">
    <location>
        <begin position="21"/>
        <end position="334"/>
    </location>
</feature>
<dbReference type="GO" id="GO:0005537">
    <property type="term" value="F:D-mannose binding"/>
    <property type="evidence" value="ECO:0007669"/>
    <property type="project" value="TreeGrafter"/>
</dbReference>
<evidence type="ECO:0000256" key="6">
    <source>
        <dbReference type="SAM" id="MobiDB-lite"/>
    </source>
</evidence>
<protein>
    <recommendedName>
        <fullName evidence="9">L-type lectin-like domain-containing protein</fullName>
    </recommendedName>
</protein>
<feature type="region of interest" description="Disordered" evidence="6">
    <location>
        <begin position="252"/>
        <end position="294"/>
    </location>
</feature>
<evidence type="ECO:0000256" key="3">
    <source>
        <dbReference type="ARBA" id="ARBA00022729"/>
    </source>
</evidence>
<dbReference type="VEuPathDB" id="FungiDB:BDEG_27000"/>
<evidence type="ECO:0000313" key="10">
    <source>
        <dbReference type="EMBL" id="OAJ43659.1"/>
    </source>
</evidence>
<feature type="compositionally biased region" description="Low complexity" evidence="6">
    <location>
        <begin position="252"/>
        <end position="261"/>
    </location>
</feature>
<feature type="transmembrane region" description="Helical" evidence="7">
    <location>
        <begin position="300"/>
        <end position="323"/>
    </location>
</feature>
<keyword evidence="2 7" id="KW-0812">Transmembrane</keyword>
<dbReference type="Gene3D" id="2.60.120.200">
    <property type="match status" value="1"/>
</dbReference>
<reference evidence="10 11" key="1">
    <citation type="submission" date="2006-10" db="EMBL/GenBank/DDBJ databases">
        <title>The Genome Sequence of Batrachochytrium dendrobatidis JEL423.</title>
        <authorList>
            <consortium name="The Broad Institute Genome Sequencing Platform"/>
            <person name="Birren B."/>
            <person name="Lander E."/>
            <person name="Galagan J."/>
            <person name="Cuomo C."/>
            <person name="Devon K."/>
            <person name="Jaffe D."/>
            <person name="Butler J."/>
            <person name="Alvarez P."/>
            <person name="Gnerre S."/>
            <person name="Grabherr M."/>
            <person name="Kleber M."/>
            <person name="Mauceli E."/>
            <person name="Brockman W."/>
            <person name="Young S."/>
            <person name="LaButti K."/>
            <person name="Sykes S."/>
            <person name="DeCaprio D."/>
            <person name="Crawford M."/>
            <person name="Koehrsen M."/>
            <person name="Engels R."/>
            <person name="Montgomery P."/>
            <person name="Pearson M."/>
            <person name="Howarth C."/>
            <person name="Larson L."/>
            <person name="White J."/>
            <person name="O'Leary S."/>
            <person name="Kodira C."/>
            <person name="Zeng Q."/>
            <person name="Yandava C."/>
            <person name="Alvarado L."/>
            <person name="Longcore J."/>
            <person name="James T."/>
        </authorList>
    </citation>
    <scope>NUCLEOTIDE SEQUENCE [LARGE SCALE GENOMIC DNA]</scope>
    <source>
        <strain evidence="10 11">JEL423</strain>
    </source>
</reference>
<reference evidence="10 11" key="2">
    <citation type="submission" date="2016-05" db="EMBL/GenBank/DDBJ databases">
        <title>Lineage-specific infection strategies underlie the spectrum of fungal disease in amphibians.</title>
        <authorList>
            <person name="Cuomo C.A."/>
            <person name="Farrer R.A."/>
            <person name="James T."/>
            <person name="Longcore J."/>
            <person name="Birren B."/>
        </authorList>
    </citation>
    <scope>NUCLEOTIDE SEQUENCE [LARGE SCALE GENOMIC DNA]</scope>
    <source>
        <strain evidence="10 11">JEL423</strain>
    </source>
</reference>
<dbReference type="GO" id="GO:0005789">
    <property type="term" value="C:endoplasmic reticulum membrane"/>
    <property type="evidence" value="ECO:0007669"/>
    <property type="project" value="TreeGrafter"/>
</dbReference>
<keyword evidence="5 7" id="KW-0472">Membrane</keyword>
<feature type="domain" description="L-type lectin-like" evidence="9">
    <location>
        <begin position="26"/>
        <end position="248"/>
    </location>
</feature>
<evidence type="ECO:0000256" key="1">
    <source>
        <dbReference type="ARBA" id="ARBA00004479"/>
    </source>
</evidence>
<dbReference type="GO" id="GO:0006888">
    <property type="term" value="P:endoplasmic reticulum to Golgi vesicle-mediated transport"/>
    <property type="evidence" value="ECO:0007669"/>
    <property type="project" value="TreeGrafter"/>
</dbReference>
<dbReference type="GO" id="GO:0005793">
    <property type="term" value="C:endoplasmic reticulum-Golgi intermediate compartment"/>
    <property type="evidence" value="ECO:0007669"/>
    <property type="project" value="TreeGrafter"/>
</dbReference>
<evidence type="ECO:0000259" key="9">
    <source>
        <dbReference type="PROSITE" id="PS51328"/>
    </source>
</evidence>
<keyword evidence="4 7" id="KW-1133">Transmembrane helix</keyword>
<name>A0A177WU84_BATDL</name>
<dbReference type="PROSITE" id="PS51328">
    <property type="entry name" value="L_LECTIN_LIKE"/>
    <property type="match status" value="1"/>
</dbReference>
<comment type="subcellular location">
    <subcellularLocation>
        <location evidence="1">Membrane</location>
        <topology evidence="1">Single-pass type I membrane protein</topology>
    </subcellularLocation>
</comment>
<dbReference type="PANTHER" id="PTHR12223">
    <property type="entry name" value="VESICULAR MANNOSE-BINDING LECTIN"/>
    <property type="match status" value="1"/>
</dbReference>
<evidence type="ECO:0000256" key="7">
    <source>
        <dbReference type="SAM" id="Phobius"/>
    </source>
</evidence>
<feature type="compositionally biased region" description="Basic and acidic residues" evidence="6">
    <location>
        <begin position="284"/>
        <end position="294"/>
    </location>
</feature>
<sequence>MSAILLLGTLLLAVLSNTFAQSNELDNPLPSYSLQAPYLEDTLSNPLWDFGGDAMMEVNRYVRLTTDARSQSGWLWSKTPMTHSSWMIEFQFKVAYDGGISGDGFAFWYTTERAQEGPVFGGKDKFNGLGLFFDTYANSKVKHVFPYVMAMIGDGKKEYDHDFDGNNADIGGCHAEFRNREHITKARVKYTESGHLQLDLNIIGDDQWTTCLKVDNVKLPKQGFFGFSALTGAVSSSHDIIEISTYGVSNGSGGNNATTGSMPASHKDDYNSNKPTNQGSTKPEWTREQQKKATQESRGWSATMIILIIFVGVVVGYAGWVIYKTSKANSYKRF</sequence>
<dbReference type="GO" id="GO:0000139">
    <property type="term" value="C:Golgi membrane"/>
    <property type="evidence" value="ECO:0007669"/>
    <property type="project" value="TreeGrafter"/>
</dbReference>
<feature type="compositionally biased region" description="Polar residues" evidence="6">
    <location>
        <begin position="272"/>
        <end position="283"/>
    </location>
</feature>
<gene>
    <name evidence="10" type="ORF">BDEG_27000</name>
</gene>
<dbReference type="InterPro" id="IPR013320">
    <property type="entry name" value="ConA-like_dom_sf"/>
</dbReference>
<accession>A0A177WU84</accession>
<evidence type="ECO:0000256" key="8">
    <source>
        <dbReference type="SAM" id="SignalP"/>
    </source>
</evidence>
<dbReference type="InterPro" id="IPR051136">
    <property type="entry name" value="Intracellular_Lectin-GPT"/>
</dbReference>
<evidence type="ECO:0000256" key="4">
    <source>
        <dbReference type="ARBA" id="ARBA00022989"/>
    </source>
</evidence>
<organism evidence="10 11">
    <name type="scientific">Batrachochytrium dendrobatidis (strain JEL423)</name>
    <dbReference type="NCBI Taxonomy" id="403673"/>
    <lineage>
        <taxon>Eukaryota</taxon>
        <taxon>Fungi</taxon>
        <taxon>Fungi incertae sedis</taxon>
        <taxon>Chytridiomycota</taxon>
        <taxon>Chytridiomycota incertae sedis</taxon>
        <taxon>Chytridiomycetes</taxon>
        <taxon>Rhizophydiales</taxon>
        <taxon>Rhizophydiales incertae sedis</taxon>
        <taxon>Batrachochytrium</taxon>
    </lineage>
</organism>
<dbReference type="Proteomes" id="UP000077115">
    <property type="component" value="Unassembled WGS sequence"/>
</dbReference>
<evidence type="ECO:0000256" key="5">
    <source>
        <dbReference type="ARBA" id="ARBA00023136"/>
    </source>
</evidence>
<proteinExistence type="predicted"/>
<dbReference type="OrthoDB" id="270293at2759"/>
<evidence type="ECO:0000313" key="11">
    <source>
        <dbReference type="Proteomes" id="UP000077115"/>
    </source>
</evidence>
<dbReference type="PANTHER" id="PTHR12223:SF45">
    <property type="entry name" value="RE50040P"/>
    <property type="match status" value="1"/>
</dbReference>
<dbReference type="STRING" id="403673.A0A177WU84"/>
<dbReference type="InterPro" id="IPR005052">
    <property type="entry name" value="Lectin_leg"/>
</dbReference>
<dbReference type="eggNOG" id="KOG3839">
    <property type="taxonomic scope" value="Eukaryota"/>
</dbReference>
<dbReference type="Pfam" id="PF03388">
    <property type="entry name" value="Lectin_leg-like"/>
    <property type="match status" value="1"/>
</dbReference>
<dbReference type="EMBL" id="DS022310">
    <property type="protein sequence ID" value="OAJ43659.1"/>
    <property type="molecule type" value="Genomic_DNA"/>
</dbReference>
<dbReference type="AlphaFoldDB" id="A0A177WU84"/>
<dbReference type="SUPFAM" id="SSF49899">
    <property type="entry name" value="Concanavalin A-like lectins/glucanases"/>
    <property type="match status" value="1"/>
</dbReference>